<accession>Q5QNG7</accession>
<reference evidence="3" key="1">
    <citation type="journal article" date="2005" name="Nature">
        <title>The map-based sequence of the rice genome.</title>
        <authorList>
            <consortium name="International rice genome sequencing project (IRGSP)"/>
            <person name="Matsumoto T."/>
            <person name="Wu J."/>
            <person name="Kanamori H."/>
            <person name="Katayose Y."/>
            <person name="Fujisawa M."/>
            <person name="Namiki N."/>
            <person name="Mizuno H."/>
            <person name="Yamamoto K."/>
            <person name="Antonio B.A."/>
            <person name="Baba T."/>
            <person name="Sakata K."/>
            <person name="Nagamura Y."/>
            <person name="Aoki H."/>
            <person name="Arikawa K."/>
            <person name="Arita K."/>
            <person name="Bito T."/>
            <person name="Chiden Y."/>
            <person name="Fujitsuka N."/>
            <person name="Fukunaka R."/>
            <person name="Hamada M."/>
            <person name="Harada C."/>
            <person name="Hayashi A."/>
            <person name="Hijishita S."/>
            <person name="Honda M."/>
            <person name="Hosokawa S."/>
            <person name="Ichikawa Y."/>
            <person name="Idonuma A."/>
            <person name="Iijima M."/>
            <person name="Ikeda M."/>
            <person name="Ikeno M."/>
            <person name="Ito K."/>
            <person name="Ito S."/>
            <person name="Ito T."/>
            <person name="Ito Y."/>
            <person name="Ito Y."/>
            <person name="Iwabuchi A."/>
            <person name="Kamiya K."/>
            <person name="Karasawa W."/>
            <person name="Kurita K."/>
            <person name="Katagiri S."/>
            <person name="Kikuta A."/>
            <person name="Kobayashi H."/>
            <person name="Kobayashi N."/>
            <person name="Machita K."/>
            <person name="Maehara T."/>
            <person name="Masukawa M."/>
            <person name="Mizubayashi T."/>
            <person name="Mukai Y."/>
            <person name="Nagasaki H."/>
            <person name="Nagata Y."/>
            <person name="Naito S."/>
            <person name="Nakashima M."/>
            <person name="Nakama Y."/>
            <person name="Nakamichi Y."/>
            <person name="Nakamura M."/>
            <person name="Meguro A."/>
            <person name="Negishi M."/>
            <person name="Ohta I."/>
            <person name="Ohta T."/>
            <person name="Okamoto M."/>
            <person name="Ono N."/>
            <person name="Saji S."/>
            <person name="Sakaguchi M."/>
            <person name="Sakai K."/>
            <person name="Shibata M."/>
            <person name="Shimokawa T."/>
            <person name="Song J."/>
            <person name="Takazaki Y."/>
            <person name="Terasawa K."/>
            <person name="Tsugane M."/>
            <person name="Tsuji K."/>
            <person name="Ueda S."/>
            <person name="Waki K."/>
            <person name="Yamagata H."/>
            <person name="Yamamoto M."/>
            <person name="Yamamoto S."/>
            <person name="Yamane H."/>
            <person name="Yoshiki S."/>
            <person name="Yoshihara R."/>
            <person name="Yukawa K."/>
            <person name="Zhong H."/>
            <person name="Yano M."/>
            <person name="Yuan Q."/>
            <person name="Ouyang S."/>
            <person name="Liu J."/>
            <person name="Jones K.M."/>
            <person name="Gansberger K."/>
            <person name="Moffat K."/>
            <person name="Hill J."/>
            <person name="Bera J."/>
            <person name="Fadrosh D."/>
            <person name="Jin S."/>
            <person name="Johri S."/>
            <person name="Kim M."/>
            <person name="Overton L."/>
            <person name="Reardon M."/>
            <person name="Tsitrin T."/>
            <person name="Vuong H."/>
            <person name="Weaver B."/>
            <person name="Ciecko A."/>
            <person name="Tallon L."/>
            <person name="Jackson J."/>
            <person name="Pai G."/>
            <person name="Aken S.V."/>
            <person name="Utterback T."/>
            <person name="Reidmuller S."/>
            <person name="Feldblyum T."/>
            <person name="Hsiao J."/>
            <person name="Zismann V."/>
            <person name="Iobst S."/>
            <person name="de Vazeille A.R."/>
            <person name="Buell C.R."/>
            <person name="Ying K."/>
            <person name="Li Y."/>
            <person name="Lu T."/>
            <person name="Huang Y."/>
            <person name="Zhao Q."/>
            <person name="Feng Q."/>
            <person name="Zhang L."/>
            <person name="Zhu J."/>
            <person name="Weng Q."/>
            <person name="Mu J."/>
            <person name="Lu Y."/>
            <person name="Fan D."/>
            <person name="Liu Y."/>
            <person name="Guan J."/>
            <person name="Zhang Y."/>
            <person name="Yu S."/>
            <person name="Liu X."/>
            <person name="Zhang Y."/>
            <person name="Hong G."/>
            <person name="Han B."/>
            <person name="Choisne N."/>
            <person name="Demange N."/>
            <person name="Orjeda G."/>
            <person name="Samain S."/>
            <person name="Cattolico L."/>
            <person name="Pelletier E."/>
            <person name="Couloux A."/>
            <person name="Segurens B."/>
            <person name="Wincker P."/>
            <person name="D'Hont A."/>
            <person name="Scarpelli C."/>
            <person name="Weissenbach J."/>
            <person name="Salanoubat M."/>
            <person name="Quetier F."/>
            <person name="Yu Y."/>
            <person name="Kim H.R."/>
            <person name="Rambo T."/>
            <person name="Currie J."/>
            <person name="Collura K."/>
            <person name="Luo M."/>
            <person name="Yang T."/>
            <person name="Ammiraju J.S.S."/>
            <person name="Engler F."/>
            <person name="Soderlund C."/>
            <person name="Wing R.A."/>
            <person name="Palmer L.E."/>
            <person name="de la Bastide M."/>
            <person name="Spiegel L."/>
            <person name="Nascimento L."/>
            <person name="Zutavern T."/>
            <person name="O'Shaughnessy A."/>
            <person name="Dike S."/>
            <person name="Dedhia N."/>
            <person name="Preston R."/>
            <person name="Balija V."/>
            <person name="McCombie W.R."/>
            <person name="Chow T."/>
            <person name="Chen H."/>
            <person name="Chung M."/>
            <person name="Chen C."/>
            <person name="Shaw J."/>
            <person name="Wu H."/>
            <person name="Hsiao K."/>
            <person name="Chao Y."/>
            <person name="Chu M."/>
            <person name="Cheng C."/>
            <person name="Hour A."/>
            <person name="Lee P."/>
            <person name="Lin S."/>
            <person name="Lin Y."/>
            <person name="Liou J."/>
            <person name="Liu S."/>
            <person name="Hsing Y."/>
            <person name="Raghuvanshi S."/>
            <person name="Mohanty A."/>
            <person name="Bharti A.K."/>
            <person name="Gaur A."/>
            <person name="Gupta V."/>
            <person name="Kumar D."/>
            <person name="Ravi V."/>
            <person name="Vij S."/>
            <person name="Kapur A."/>
            <person name="Khurana P."/>
            <person name="Khurana P."/>
            <person name="Khurana J.P."/>
            <person name="Tyagi A.K."/>
            <person name="Gaikwad K."/>
            <person name="Singh A."/>
            <person name="Dalal V."/>
            <person name="Srivastava S."/>
            <person name="Dixit A."/>
            <person name="Pal A.K."/>
            <person name="Ghazi I.A."/>
            <person name="Yadav M."/>
            <person name="Pandit A."/>
            <person name="Bhargava A."/>
            <person name="Sureshbabu K."/>
            <person name="Batra K."/>
            <person name="Sharma T.R."/>
            <person name="Mohapatra T."/>
            <person name="Singh N.K."/>
            <person name="Messing J."/>
            <person name="Nelson A.B."/>
            <person name="Fuks G."/>
            <person name="Kavchok S."/>
            <person name="Keizer G."/>
            <person name="Linton E."/>
            <person name="Llaca V."/>
            <person name="Song R."/>
            <person name="Tanyolac B."/>
            <person name="Young S."/>
            <person name="Ho-Il K."/>
            <person name="Hahn J.H."/>
            <person name="Sangsakoo G."/>
            <person name="Vanavichit A."/>
            <person name="de Mattos Luiz.A.T."/>
            <person name="Zimmer P.D."/>
            <person name="Malone G."/>
            <person name="Dellagostin O."/>
            <person name="de Oliveira A.C."/>
            <person name="Bevan M."/>
            <person name="Bancroft I."/>
            <person name="Minx P."/>
            <person name="Cordum H."/>
            <person name="Wilson R."/>
            <person name="Cheng Z."/>
            <person name="Jin W."/>
            <person name="Jiang J."/>
            <person name="Leong S.A."/>
            <person name="Iwama H."/>
            <person name="Gojobori T."/>
            <person name="Itoh T."/>
            <person name="Niimura Y."/>
            <person name="Fujii Y."/>
            <person name="Habara T."/>
            <person name="Sakai H."/>
            <person name="Sato Y."/>
            <person name="Wilson G."/>
            <person name="Kumar K."/>
            <person name="McCouch S."/>
            <person name="Juretic N."/>
            <person name="Hoen D."/>
            <person name="Wright S."/>
            <person name="Bruskiewich R."/>
            <person name="Bureau T."/>
            <person name="Miyao A."/>
            <person name="Hirochika H."/>
            <person name="Nishikawa T."/>
            <person name="Kadowaki K."/>
            <person name="Sugiura M."/>
            <person name="Burr B."/>
            <person name="Sasaki T."/>
        </authorList>
    </citation>
    <scope>NUCLEOTIDE SEQUENCE [LARGE SCALE GENOMIC DNA]</scope>
    <source>
        <strain evidence="3">cv. Nipponbare</strain>
    </source>
</reference>
<proteinExistence type="predicted"/>
<dbReference type="AlphaFoldDB" id="Q5QNG7"/>
<evidence type="ECO:0000256" key="1">
    <source>
        <dbReference type="SAM" id="MobiDB-lite"/>
    </source>
</evidence>
<gene>
    <name evidence="2" type="ORF">P0031E09.27</name>
</gene>
<evidence type="ECO:0000313" key="3">
    <source>
        <dbReference type="Proteomes" id="UP000000763"/>
    </source>
</evidence>
<evidence type="ECO:0000313" key="2">
    <source>
        <dbReference type="EMBL" id="BAD73031.1"/>
    </source>
</evidence>
<dbReference type="Proteomes" id="UP000000763">
    <property type="component" value="Chromosome 1"/>
</dbReference>
<sequence>MPQLFASSGPTRSQAPHQRHSPSTNCRRIAPTSKPHLCQGGEVASCVGGSRCMVSACQLGRGRGHGYIVLEERAGPRLKKGKRLAVLEEVLFSNILVPVLGTTTKV</sequence>
<protein>
    <submittedName>
        <fullName evidence="2">Uncharacterized protein</fullName>
    </submittedName>
</protein>
<reference evidence="3" key="2">
    <citation type="journal article" date="2008" name="Nucleic Acids Res.">
        <title>The rice annotation project database (RAP-DB): 2008 update.</title>
        <authorList>
            <consortium name="The rice annotation project (RAP)"/>
        </authorList>
    </citation>
    <scope>GENOME REANNOTATION</scope>
    <source>
        <strain evidence="3">cv. Nipponbare</strain>
    </source>
</reference>
<dbReference type="EMBL" id="AP002092">
    <property type="protein sequence ID" value="BAD73031.1"/>
    <property type="molecule type" value="Genomic_DNA"/>
</dbReference>
<organism evidence="2 3">
    <name type="scientific">Oryza sativa subsp. japonica</name>
    <name type="common">Rice</name>
    <dbReference type="NCBI Taxonomy" id="39947"/>
    <lineage>
        <taxon>Eukaryota</taxon>
        <taxon>Viridiplantae</taxon>
        <taxon>Streptophyta</taxon>
        <taxon>Embryophyta</taxon>
        <taxon>Tracheophyta</taxon>
        <taxon>Spermatophyta</taxon>
        <taxon>Magnoliopsida</taxon>
        <taxon>Liliopsida</taxon>
        <taxon>Poales</taxon>
        <taxon>Poaceae</taxon>
        <taxon>BOP clade</taxon>
        <taxon>Oryzoideae</taxon>
        <taxon>Oryzeae</taxon>
        <taxon>Oryzinae</taxon>
        <taxon>Oryza</taxon>
        <taxon>Oryza sativa</taxon>
    </lineage>
</organism>
<feature type="compositionally biased region" description="Polar residues" evidence="1">
    <location>
        <begin position="1"/>
        <end position="26"/>
    </location>
</feature>
<feature type="region of interest" description="Disordered" evidence="1">
    <location>
        <begin position="1"/>
        <end position="28"/>
    </location>
</feature>
<name>Q5QNG7_ORYSJ</name>